<sequence length="148" mass="16228">MAAVDLDNSISGWAPLAIKIADLHSFGRGGNANSCTRSKDPDFDSDGLQVLAVDSGTWPNEGGGISACRDMINNLRSVNWQVIAESANDFGLPKHQSEMNVRSLKTILLWGLDFLTPSYGLFKDRLDTEVEHVPSMSLNYRNIKNFGL</sequence>
<dbReference type="AlphaFoldDB" id="A0A2J6SYB1"/>
<protein>
    <submittedName>
        <fullName evidence="1">Glycosyltransferase family 4 protein</fullName>
    </submittedName>
</protein>
<evidence type="ECO:0000313" key="2">
    <source>
        <dbReference type="Proteomes" id="UP000235371"/>
    </source>
</evidence>
<dbReference type="STRING" id="1095630.A0A2J6SYB1"/>
<dbReference type="OrthoDB" id="3930377at2759"/>
<organism evidence="1 2">
    <name type="scientific">Hyaloscypha bicolor E</name>
    <dbReference type="NCBI Taxonomy" id="1095630"/>
    <lineage>
        <taxon>Eukaryota</taxon>
        <taxon>Fungi</taxon>
        <taxon>Dikarya</taxon>
        <taxon>Ascomycota</taxon>
        <taxon>Pezizomycotina</taxon>
        <taxon>Leotiomycetes</taxon>
        <taxon>Helotiales</taxon>
        <taxon>Hyaloscyphaceae</taxon>
        <taxon>Hyaloscypha</taxon>
        <taxon>Hyaloscypha bicolor</taxon>
    </lineage>
</organism>
<dbReference type="InParanoid" id="A0A2J6SYB1"/>
<evidence type="ECO:0000313" key="1">
    <source>
        <dbReference type="EMBL" id="PMD55761.1"/>
    </source>
</evidence>
<name>A0A2J6SYB1_9HELO</name>
<dbReference type="RefSeq" id="XP_024732665.1">
    <property type="nucleotide sequence ID" value="XM_024883596.1"/>
</dbReference>
<keyword evidence="1" id="KW-0808">Transferase</keyword>
<accession>A0A2J6SYB1</accession>
<proteinExistence type="predicted"/>
<dbReference type="GO" id="GO:0016740">
    <property type="term" value="F:transferase activity"/>
    <property type="evidence" value="ECO:0007669"/>
    <property type="project" value="UniProtKB-KW"/>
</dbReference>
<keyword evidence="2" id="KW-1185">Reference proteome</keyword>
<gene>
    <name evidence="1" type="ORF">K444DRAFT_633304</name>
</gene>
<reference evidence="1 2" key="1">
    <citation type="submission" date="2016-04" db="EMBL/GenBank/DDBJ databases">
        <title>A degradative enzymes factory behind the ericoid mycorrhizal symbiosis.</title>
        <authorList>
            <consortium name="DOE Joint Genome Institute"/>
            <person name="Martino E."/>
            <person name="Morin E."/>
            <person name="Grelet G."/>
            <person name="Kuo A."/>
            <person name="Kohler A."/>
            <person name="Daghino S."/>
            <person name="Barry K."/>
            <person name="Choi C."/>
            <person name="Cichocki N."/>
            <person name="Clum A."/>
            <person name="Copeland A."/>
            <person name="Hainaut M."/>
            <person name="Haridas S."/>
            <person name="Labutti K."/>
            <person name="Lindquist E."/>
            <person name="Lipzen A."/>
            <person name="Khouja H.-R."/>
            <person name="Murat C."/>
            <person name="Ohm R."/>
            <person name="Olson A."/>
            <person name="Spatafora J."/>
            <person name="Veneault-Fourrey C."/>
            <person name="Henrissat B."/>
            <person name="Grigoriev I."/>
            <person name="Martin F."/>
            <person name="Perotto S."/>
        </authorList>
    </citation>
    <scope>NUCLEOTIDE SEQUENCE [LARGE SCALE GENOMIC DNA]</scope>
    <source>
        <strain evidence="1 2">E</strain>
    </source>
</reference>
<dbReference type="Proteomes" id="UP000235371">
    <property type="component" value="Unassembled WGS sequence"/>
</dbReference>
<dbReference type="EMBL" id="KZ613854">
    <property type="protein sequence ID" value="PMD55761.1"/>
    <property type="molecule type" value="Genomic_DNA"/>
</dbReference>
<dbReference type="GeneID" id="36591673"/>